<gene>
    <name evidence="3" type="ORF">B0T10DRAFT_417826</name>
</gene>
<protein>
    <submittedName>
        <fullName evidence="3">Uncharacterized protein</fullName>
    </submittedName>
</protein>
<dbReference type="InterPro" id="IPR051468">
    <property type="entry name" value="Fungal_SecMetab_SDRs"/>
</dbReference>
<accession>A0A9P8VQZ7</accession>
<dbReference type="GO" id="GO:0019748">
    <property type="term" value="P:secondary metabolic process"/>
    <property type="evidence" value="ECO:0007669"/>
    <property type="project" value="TreeGrafter"/>
</dbReference>
<dbReference type="Proteomes" id="UP000777438">
    <property type="component" value="Unassembled WGS sequence"/>
</dbReference>
<dbReference type="PANTHER" id="PTHR43544:SF32">
    <property type="entry name" value="CHAIN DEHYDROGENASE, PUTATIVE (AFU_ORTHOLOGUE AFUA_5G01530)-RELATED"/>
    <property type="match status" value="1"/>
</dbReference>
<dbReference type="InterPro" id="IPR036291">
    <property type="entry name" value="NAD(P)-bd_dom_sf"/>
</dbReference>
<dbReference type="Gene3D" id="3.40.50.720">
    <property type="entry name" value="NAD(P)-binding Rossmann-like Domain"/>
    <property type="match status" value="1"/>
</dbReference>
<comment type="caution">
    <text evidence="3">The sequence shown here is derived from an EMBL/GenBank/DDBJ whole genome shotgun (WGS) entry which is preliminary data.</text>
</comment>
<dbReference type="OrthoDB" id="1933717at2759"/>
<organism evidence="3 4">
    <name type="scientific">Thelonectria olida</name>
    <dbReference type="NCBI Taxonomy" id="1576542"/>
    <lineage>
        <taxon>Eukaryota</taxon>
        <taxon>Fungi</taxon>
        <taxon>Dikarya</taxon>
        <taxon>Ascomycota</taxon>
        <taxon>Pezizomycotina</taxon>
        <taxon>Sordariomycetes</taxon>
        <taxon>Hypocreomycetidae</taxon>
        <taxon>Hypocreales</taxon>
        <taxon>Nectriaceae</taxon>
        <taxon>Thelonectria</taxon>
    </lineage>
</organism>
<proteinExistence type="inferred from homology"/>
<dbReference type="EMBL" id="JAGPYM010000061">
    <property type="protein sequence ID" value="KAH6870981.1"/>
    <property type="molecule type" value="Genomic_DNA"/>
</dbReference>
<evidence type="ECO:0000313" key="4">
    <source>
        <dbReference type="Proteomes" id="UP000777438"/>
    </source>
</evidence>
<feature type="signal peptide" evidence="2">
    <location>
        <begin position="1"/>
        <end position="20"/>
    </location>
</feature>
<evidence type="ECO:0000256" key="2">
    <source>
        <dbReference type="SAM" id="SignalP"/>
    </source>
</evidence>
<sequence>MKSSTVLALIVLITGSINNAFETVKSKFSKLNVLVNKARASFDFTVDQDSSHPGNPRTLFNKSYDVNVSSTEVITTTFPHLLLAAQSPRIVFLTSGMSTLKGSEETLVPKLIDSIPEGWPKTGIRTSVASRSSKTALNLVMLAWNHLIKGDGIKVWCVSPGFLAKGLGGNAEVLGRAGAGDPAARGELIKKVIEGEKDANVGKVVGQPGVQAW</sequence>
<dbReference type="GO" id="GO:0005737">
    <property type="term" value="C:cytoplasm"/>
    <property type="evidence" value="ECO:0007669"/>
    <property type="project" value="TreeGrafter"/>
</dbReference>
<dbReference type="PANTHER" id="PTHR43544">
    <property type="entry name" value="SHORT-CHAIN DEHYDROGENASE/REDUCTASE"/>
    <property type="match status" value="1"/>
</dbReference>
<dbReference type="SUPFAM" id="SSF51735">
    <property type="entry name" value="NAD(P)-binding Rossmann-fold domains"/>
    <property type="match status" value="1"/>
</dbReference>
<dbReference type="AlphaFoldDB" id="A0A9P8VQZ7"/>
<dbReference type="GO" id="GO:0016491">
    <property type="term" value="F:oxidoreductase activity"/>
    <property type="evidence" value="ECO:0007669"/>
    <property type="project" value="TreeGrafter"/>
</dbReference>
<evidence type="ECO:0000256" key="1">
    <source>
        <dbReference type="ARBA" id="ARBA00006484"/>
    </source>
</evidence>
<keyword evidence="4" id="KW-1185">Reference proteome</keyword>
<keyword evidence="2" id="KW-0732">Signal</keyword>
<evidence type="ECO:0000313" key="3">
    <source>
        <dbReference type="EMBL" id="KAH6870981.1"/>
    </source>
</evidence>
<name>A0A9P8VQZ7_9HYPO</name>
<comment type="similarity">
    <text evidence="1">Belongs to the short-chain dehydrogenases/reductases (SDR) family.</text>
</comment>
<reference evidence="3 4" key="1">
    <citation type="journal article" date="2021" name="Nat. Commun.">
        <title>Genetic determinants of endophytism in the Arabidopsis root mycobiome.</title>
        <authorList>
            <person name="Mesny F."/>
            <person name="Miyauchi S."/>
            <person name="Thiergart T."/>
            <person name="Pickel B."/>
            <person name="Atanasova L."/>
            <person name="Karlsson M."/>
            <person name="Huettel B."/>
            <person name="Barry K.W."/>
            <person name="Haridas S."/>
            <person name="Chen C."/>
            <person name="Bauer D."/>
            <person name="Andreopoulos W."/>
            <person name="Pangilinan J."/>
            <person name="LaButti K."/>
            <person name="Riley R."/>
            <person name="Lipzen A."/>
            <person name="Clum A."/>
            <person name="Drula E."/>
            <person name="Henrissat B."/>
            <person name="Kohler A."/>
            <person name="Grigoriev I.V."/>
            <person name="Martin F.M."/>
            <person name="Hacquard S."/>
        </authorList>
    </citation>
    <scope>NUCLEOTIDE SEQUENCE [LARGE SCALE GENOMIC DNA]</scope>
    <source>
        <strain evidence="3 4">MPI-CAGE-CH-0241</strain>
    </source>
</reference>
<feature type="chain" id="PRO_5040126775" evidence="2">
    <location>
        <begin position="21"/>
        <end position="213"/>
    </location>
</feature>